<feature type="domain" description="HTH cro/C1-type" evidence="4">
    <location>
        <begin position="8"/>
        <end position="67"/>
    </location>
</feature>
<dbReference type="CDD" id="cd00093">
    <property type="entry name" value="HTH_XRE"/>
    <property type="match status" value="1"/>
</dbReference>
<proteinExistence type="predicted"/>
<evidence type="ECO:0000256" key="1">
    <source>
        <dbReference type="ARBA" id="ARBA00023015"/>
    </source>
</evidence>
<dbReference type="GO" id="GO:0005829">
    <property type="term" value="C:cytosol"/>
    <property type="evidence" value="ECO:0007669"/>
    <property type="project" value="TreeGrafter"/>
</dbReference>
<dbReference type="GO" id="GO:0003677">
    <property type="term" value="F:DNA binding"/>
    <property type="evidence" value="ECO:0007669"/>
    <property type="project" value="UniProtKB-KW"/>
</dbReference>
<dbReference type="GO" id="GO:0003700">
    <property type="term" value="F:DNA-binding transcription factor activity"/>
    <property type="evidence" value="ECO:0007669"/>
    <property type="project" value="TreeGrafter"/>
</dbReference>
<dbReference type="OrthoDB" id="21915at2"/>
<dbReference type="RefSeq" id="WP_011768575.1">
    <property type="nucleotide sequence ID" value="NC_008709.1"/>
</dbReference>
<evidence type="ECO:0000256" key="3">
    <source>
        <dbReference type="ARBA" id="ARBA00023163"/>
    </source>
</evidence>
<dbReference type="PROSITE" id="PS50943">
    <property type="entry name" value="HTH_CROC1"/>
    <property type="match status" value="1"/>
</dbReference>
<dbReference type="Proteomes" id="UP000000639">
    <property type="component" value="Chromosome"/>
</dbReference>
<dbReference type="EMBL" id="CP000510">
    <property type="protein sequence ID" value="ABM02016.1"/>
    <property type="molecule type" value="Genomic_DNA"/>
</dbReference>
<name>A1SRA1_PSYIN</name>
<dbReference type="SMART" id="SM00530">
    <property type="entry name" value="HTH_XRE"/>
    <property type="match status" value="1"/>
</dbReference>
<keyword evidence="6" id="KW-1185">Reference proteome</keyword>
<keyword evidence="2 5" id="KW-0238">DNA-binding</keyword>
<dbReference type="Pfam" id="PF01381">
    <property type="entry name" value="HTH_3"/>
    <property type="match status" value="1"/>
</dbReference>
<dbReference type="Gene3D" id="1.10.260.40">
    <property type="entry name" value="lambda repressor-like DNA-binding domains"/>
    <property type="match status" value="1"/>
</dbReference>
<dbReference type="SUPFAM" id="SSF47413">
    <property type="entry name" value="lambda repressor-like DNA-binding domains"/>
    <property type="match status" value="1"/>
</dbReference>
<dbReference type="PANTHER" id="PTHR46797">
    <property type="entry name" value="HTH-TYPE TRANSCRIPTIONAL REGULATOR"/>
    <property type="match status" value="1"/>
</dbReference>
<evidence type="ECO:0000313" key="6">
    <source>
        <dbReference type="Proteomes" id="UP000000639"/>
    </source>
</evidence>
<accession>A1SRA1</accession>
<dbReference type="PANTHER" id="PTHR46797:SF23">
    <property type="entry name" value="HTH-TYPE TRANSCRIPTIONAL REGULATOR SUTR"/>
    <property type="match status" value="1"/>
</dbReference>
<protein>
    <submittedName>
        <fullName evidence="5">Predicted DNA-binding transcriptional regulator, helix-turn-helix domain protein</fullName>
    </submittedName>
</protein>
<dbReference type="InterPro" id="IPR010982">
    <property type="entry name" value="Lambda_DNA-bd_dom_sf"/>
</dbReference>
<organism evidence="5 6">
    <name type="scientific">Psychromonas ingrahamii (strain DSM 17664 / CCUG 51855 / 37)</name>
    <dbReference type="NCBI Taxonomy" id="357804"/>
    <lineage>
        <taxon>Bacteria</taxon>
        <taxon>Pseudomonadati</taxon>
        <taxon>Pseudomonadota</taxon>
        <taxon>Gammaproteobacteria</taxon>
        <taxon>Alteromonadales</taxon>
        <taxon>Psychromonadaceae</taxon>
        <taxon>Psychromonas</taxon>
    </lineage>
</organism>
<dbReference type="InterPro" id="IPR050807">
    <property type="entry name" value="TransReg_Diox_bact_type"/>
</dbReference>
<dbReference type="eggNOG" id="COG1396">
    <property type="taxonomic scope" value="Bacteria"/>
</dbReference>
<dbReference type="InterPro" id="IPR001387">
    <property type="entry name" value="Cro/C1-type_HTH"/>
</dbReference>
<reference evidence="5 6" key="1">
    <citation type="submission" date="2007-01" db="EMBL/GenBank/DDBJ databases">
        <title>Complete sequence of Psychromonas ingrahamii 37.</title>
        <authorList>
            <consortium name="US DOE Joint Genome Institute"/>
            <person name="Copeland A."/>
            <person name="Lucas S."/>
            <person name="Lapidus A."/>
            <person name="Barry K."/>
            <person name="Detter J.C."/>
            <person name="Glavina del Rio T."/>
            <person name="Hammon N."/>
            <person name="Israni S."/>
            <person name="Dalin E."/>
            <person name="Tice H."/>
            <person name="Pitluck S."/>
            <person name="Thompson L.S."/>
            <person name="Brettin T."/>
            <person name="Bruce D."/>
            <person name="Han C."/>
            <person name="Tapia R."/>
            <person name="Schmutz J."/>
            <person name="Larimer F."/>
            <person name="Land M."/>
            <person name="Hauser L."/>
            <person name="Kyrpides N."/>
            <person name="Ivanova N."/>
            <person name="Staley J."/>
            <person name="Richardson P."/>
        </authorList>
    </citation>
    <scope>NUCLEOTIDE SEQUENCE [LARGE SCALE GENOMIC DNA]</scope>
    <source>
        <strain evidence="5 6">37</strain>
    </source>
</reference>
<gene>
    <name evidence="5" type="ordered locus">Ping_0147</name>
</gene>
<sequence>MNTIGKKIREIRKQRGLTQEQLAAACCLLGFDLSRSTLAKVESQNRQVTDYEIRYFAQALKVSEGDFFINSEQK</sequence>
<evidence type="ECO:0000256" key="2">
    <source>
        <dbReference type="ARBA" id="ARBA00023125"/>
    </source>
</evidence>
<keyword evidence="1" id="KW-0805">Transcription regulation</keyword>
<evidence type="ECO:0000259" key="4">
    <source>
        <dbReference type="PROSITE" id="PS50943"/>
    </source>
</evidence>
<keyword evidence="3" id="KW-0804">Transcription</keyword>
<dbReference type="AlphaFoldDB" id="A1SRA1"/>
<dbReference type="KEGG" id="pin:Ping_0147"/>
<evidence type="ECO:0000313" key="5">
    <source>
        <dbReference type="EMBL" id="ABM02016.1"/>
    </source>
</evidence>
<dbReference type="HOGENOM" id="CLU_066192_38_0_6"/>